<gene>
    <name evidence="1" type="ORF">ACFO0A_00555</name>
</gene>
<dbReference type="InterPro" id="IPR027417">
    <property type="entry name" value="P-loop_NTPase"/>
</dbReference>
<proteinExistence type="predicted"/>
<organism evidence="1 2">
    <name type="scientific">Novosphingobium tardum</name>
    <dbReference type="NCBI Taxonomy" id="1538021"/>
    <lineage>
        <taxon>Bacteria</taxon>
        <taxon>Pseudomonadati</taxon>
        <taxon>Pseudomonadota</taxon>
        <taxon>Alphaproteobacteria</taxon>
        <taxon>Sphingomonadales</taxon>
        <taxon>Sphingomonadaceae</taxon>
        <taxon>Novosphingobium</taxon>
    </lineage>
</organism>
<dbReference type="Pfam" id="PF17784">
    <property type="entry name" value="Sulfotransfer_4"/>
    <property type="match status" value="1"/>
</dbReference>
<dbReference type="Gene3D" id="3.40.50.300">
    <property type="entry name" value="P-loop containing nucleotide triphosphate hydrolases"/>
    <property type="match status" value="1"/>
</dbReference>
<protein>
    <submittedName>
        <fullName evidence="1">Sulfotransferase family protein</fullName>
        <ecNumber evidence="1">2.8.2.-</ecNumber>
    </submittedName>
</protein>
<dbReference type="SUPFAM" id="SSF52540">
    <property type="entry name" value="P-loop containing nucleoside triphosphate hydrolases"/>
    <property type="match status" value="1"/>
</dbReference>
<comment type="caution">
    <text evidence="1">The sequence shown here is derived from an EMBL/GenBank/DDBJ whole genome shotgun (WGS) entry which is preliminary data.</text>
</comment>
<reference evidence="2" key="1">
    <citation type="journal article" date="2019" name="Int. J. Syst. Evol. Microbiol.">
        <title>The Global Catalogue of Microorganisms (GCM) 10K type strain sequencing project: providing services to taxonomists for standard genome sequencing and annotation.</title>
        <authorList>
            <consortium name="The Broad Institute Genomics Platform"/>
            <consortium name="The Broad Institute Genome Sequencing Center for Infectious Disease"/>
            <person name="Wu L."/>
            <person name="Ma J."/>
        </authorList>
    </citation>
    <scope>NUCLEOTIDE SEQUENCE [LARGE SCALE GENOMIC DNA]</scope>
    <source>
        <strain evidence="2">CGMCC 1.12989</strain>
    </source>
</reference>
<dbReference type="EC" id="2.8.2.-" evidence="1"/>
<dbReference type="GO" id="GO:0016740">
    <property type="term" value="F:transferase activity"/>
    <property type="evidence" value="ECO:0007669"/>
    <property type="project" value="UniProtKB-KW"/>
</dbReference>
<dbReference type="RefSeq" id="WP_379537035.1">
    <property type="nucleotide sequence ID" value="NZ_JBHSDR010000003.1"/>
</dbReference>
<accession>A0ABV8RJJ2</accession>
<evidence type="ECO:0000313" key="2">
    <source>
        <dbReference type="Proteomes" id="UP001595828"/>
    </source>
</evidence>
<name>A0ABV8RJJ2_9SPHN</name>
<dbReference type="PANTHER" id="PTHR36978:SF4">
    <property type="entry name" value="P-LOOP CONTAINING NUCLEOSIDE TRIPHOSPHATE HYDROLASE PROTEIN"/>
    <property type="match status" value="1"/>
</dbReference>
<dbReference type="EMBL" id="JBHSDR010000003">
    <property type="protein sequence ID" value="MFC4293541.1"/>
    <property type="molecule type" value="Genomic_DNA"/>
</dbReference>
<dbReference type="PANTHER" id="PTHR36978">
    <property type="entry name" value="P-LOOP CONTAINING NUCLEOTIDE TRIPHOSPHATE HYDROLASE"/>
    <property type="match status" value="1"/>
</dbReference>
<dbReference type="Proteomes" id="UP001595828">
    <property type="component" value="Unassembled WGS sequence"/>
</dbReference>
<keyword evidence="1" id="KW-0808">Transferase</keyword>
<sequence length="233" mass="26122">MTLQVIAAGLGRNATLSMKFALEALGFGPCHHMTEVFADERRQVPLWLEAAAGRRDWDAIFAGFGSTSDYPSATFWREIADHFPDAKIVLTTRDPDRWFESVSQTIFSPWMQDAHAGTAAHALMQATMFDPIGGDVSDRAILIDWYVRRNRSVLDGVAAERLLHFDVRDGWQPLCEFLDVPIPDLSFPRTNSRAQLGPASGSRGVVPDDPQAREGLARLYIEMMRDQAFKPRE</sequence>
<evidence type="ECO:0000313" key="1">
    <source>
        <dbReference type="EMBL" id="MFC4293541.1"/>
    </source>
</evidence>
<keyword evidence="2" id="KW-1185">Reference proteome</keyword>
<dbReference type="InterPro" id="IPR040632">
    <property type="entry name" value="Sulfotransfer_4"/>
</dbReference>